<feature type="transmembrane region" description="Helical" evidence="5">
    <location>
        <begin position="347"/>
        <end position="365"/>
    </location>
</feature>
<feature type="transmembrane region" description="Helical" evidence="5">
    <location>
        <begin position="136"/>
        <end position="157"/>
    </location>
</feature>
<comment type="subcellular location">
    <subcellularLocation>
        <location evidence="5">Cell membrane</location>
        <topology evidence="5">Multi-pass membrane protein</topology>
    </subcellularLocation>
    <subcellularLocation>
        <location evidence="1">Membrane</location>
        <topology evidence="1">Multi-pass membrane protein</topology>
    </subcellularLocation>
</comment>
<comment type="similarity">
    <text evidence="5">Belongs to the 4-toluene sulfonate uptake permease (TSUP) (TC 2.A.102) family.</text>
</comment>
<dbReference type="PANTHER" id="PTHR43701">
    <property type="entry name" value="MEMBRANE TRANSPORTER PROTEIN MJ0441-RELATED"/>
    <property type="match status" value="1"/>
</dbReference>
<evidence type="ECO:0000256" key="1">
    <source>
        <dbReference type="ARBA" id="ARBA00004141"/>
    </source>
</evidence>
<feature type="transmembrane region" description="Helical" evidence="5">
    <location>
        <begin position="306"/>
        <end position="327"/>
    </location>
</feature>
<proteinExistence type="inferred from homology"/>
<protein>
    <recommendedName>
        <fullName evidence="5">Probable membrane transporter protein</fullName>
    </recommendedName>
</protein>
<accession>A0ABW1PP63</accession>
<keyword evidence="4 5" id="KW-0472">Membrane</keyword>
<feature type="transmembrane region" description="Helical" evidence="5">
    <location>
        <begin position="372"/>
        <end position="392"/>
    </location>
</feature>
<keyword evidence="7" id="KW-1185">Reference proteome</keyword>
<gene>
    <name evidence="6" type="ORF">ACFPVY_11150</name>
</gene>
<feature type="transmembrane region" description="Helical" evidence="5">
    <location>
        <begin position="398"/>
        <end position="416"/>
    </location>
</feature>
<evidence type="ECO:0000256" key="2">
    <source>
        <dbReference type="ARBA" id="ARBA00022692"/>
    </source>
</evidence>
<dbReference type="PANTHER" id="PTHR43701:SF12">
    <property type="entry name" value="MEMBRANE TRANSPORTER PROTEIN YTNM-RELATED"/>
    <property type="match status" value="1"/>
</dbReference>
<evidence type="ECO:0000256" key="5">
    <source>
        <dbReference type="RuleBase" id="RU363041"/>
    </source>
</evidence>
<sequence>MSELLFPVFLKADVARFLIVGGGNTAIKKTEMVLKLYPKASITLLSDKISPSLSEMLGKFPHIKTRAKSFTINDLDDADFLILATGDDAENLALKTIAKEKKIPVYVAGNPQQSDFSLTENYAEKTGRLKISNLRLWIYGFSIPALLLTGYFLGRFISPEEIGRLGASLVDNLDENILLFILAGFVAQLIDGALGMAYGVTATSFLLSFGLSPAVSSASVHASEVFTSGVSGLMHLKFGNVNSKLFKNLLIPGVIGAILGAYILTSLEDYNQYIMPIVSIYTLILGIIIIRKALQKKRARSKVKRLFPLAAAGGFLDSIGGGGWGPIVSSTLIANGKKPRYTIGSVNLAEFFVALASSFTFIATIGFTHWSVIFGLIVGGVIAAPIGAFMANKIPTKAMMILVGILIIITSLKRILF</sequence>
<evidence type="ECO:0000256" key="3">
    <source>
        <dbReference type="ARBA" id="ARBA00022989"/>
    </source>
</evidence>
<dbReference type="Gene3D" id="3.40.50.720">
    <property type="entry name" value="NAD(P)-binding Rossmann-like Domain"/>
    <property type="match status" value="1"/>
</dbReference>
<organism evidence="6 7">
    <name type="scientific">Flavobacterium qiangtangense</name>
    <dbReference type="NCBI Taxonomy" id="1442595"/>
    <lineage>
        <taxon>Bacteria</taxon>
        <taxon>Pseudomonadati</taxon>
        <taxon>Bacteroidota</taxon>
        <taxon>Flavobacteriia</taxon>
        <taxon>Flavobacteriales</taxon>
        <taxon>Flavobacteriaceae</taxon>
        <taxon>Flavobacterium</taxon>
    </lineage>
</organism>
<dbReference type="Pfam" id="PF01925">
    <property type="entry name" value="TauE"/>
    <property type="match status" value="1"/>
</dbReference>
<dbReference type="Pfam" id="PF13241">
    <property type="entry name" value="NAD_binding_7"/>
    <property type="match status" value="1"/>
</dbReference>
<evidence type="ECO:0000256" key="4">
    <source>
        <dbReference type="ARBA" id="ARBA00023136"/>
    </source>
</evidence>
<keyword evidence="2 5" id="KW-0812">Transmembrane</keyword>
<reference evidence="7" key="1">
    <citation type="journal article" date="2019" name="Int. J. Syst. Evol. Microbiol.">
        <title>The Global Catalogue of Microorganisms (GCM) 10K type strain sequencing project: providing services to taxonomists for standard genome sequencing and annotation.</title>
        <authorList>
            <consortium name="The Broad Institute Genomics Platform"/>
            <consortium name="The Broad Institute Genome Sequencing Center for Infectious Disease"/>
            <person name="Wu L."/>
            <person name="Ma J."/>
        </authorList>
    </citation>
    <scope>NUCLEOTIDE SEQUENCE [LARGE SCALE GENOMIC DNA]</scope>
    <source>
        <strain evidence="7">CCUG 49679</strain>
    </source>
</reference>
<keyword evidence="5" id="KW-1003">Cell membrane</keyword>
<feature type="transmembrane region" description="Helical" evidence="5">
    <location>
        <begin position="245"/>
        <end position="267"/>
    </location>
</feature>
<dbReference type="InterPro" id="IPR036291">
    <property type="entry name" value="NAD(P)-bd_dom_sf"/>
</dbReference>
<feature type="transmembrane region" description="Helical" evidence="5">
    <location>
        <begin position="273"/>
        <end position="294"/>
    </location>
</feature>
<dbReference type="Proteomes" id="UP001596287">
    <property type="component" value="Unassembled WGS sequence"/>
</dbReference>
<comment type="caution">
    <text evidence="6">The sequence shown here is derived from an EMBL/GenBank/DDBJ whole genome shotgun (WGS) entry which is preliminary data.</text>
</comment>
<evidence type="ECO:0000313" key="7">
    <source>
        <dbReference type="Proteomes" id="UP001596287"/>
    </source>
</evidence>
<dbReference type="InterPro" id="IPR002781">
    <property type="entry name" value="TM_pro_TauE-like"/>
</dbReference>
<feature type="transmembrane region" description="Helical" evidence="5">
    <location>
        <begin position="177"/>
        <end position="200"/>
    </location>
</feature>
<keyword evidence="3 5" id="KW-1133">Transmembrane helix</keyword>
<dbReference type="SUPFAM" id="SSF51735">
    <property type="entry name" value="NAD(P)-binding Rossmann-fold domains"/>
    <property type="match status" value="1"/>
</dbReference>
<name>A0ABW1PP63_9FLAO</name>
<dbReference type="RefSeq" id="WP_379792092.1">
    <property type="nucleotide sequence ID" value="NZ_JBHSQB010000008.1"/>
</dbReference>
<dbReference type="InterPro" id="IPR051598">
    <property type="entry name" value="TSUP/Inactive_protease-like"/>
</dbReference>
<evidence type="ECO:0000313" key="6">
    <source>
        <dbReference type="EMBL" id="MFC6097200.1"/>
    </source>
</evidence>
<dbReference type="EMBL" id="JBHSQB010000008">
    <property type="protein sequence ID" value="MFC6097200.1"/>
    <property type="molecule type" value="Genomic_DNA"/>
</dbReference>